<feature type="domain" description="N-acetyltransferase" evidence="1">
    <location>
        <begin position="18"/>
        <end position="183"/>
    </location>
</feature>
<dbReference type="PANTHER" id="PTHR43441">
    <property type="entry name" value="RIBOSOMAL-PROTEIN-SERINE ACETYLTRANSFERASE"/>
    <property type="match status" value="1"/>
</dbReference>
<proteinExistence type="predicted"/>
<dbReference type="PANTHER" id="PTHR43441:SF10">
    <property type="entry name" value="ACETYLTRANSFERASE"/>
    <property type="match status" value="1"/>
</dbReference>
<dbReference type="RefSeq" id="WP_344686519.1">
    <property type="nucleotide sequence ID" value="NZ_BAAAVV010000001.1"/>
</dbReference>
<protein>
    <submittedName>
        <fullName evidence="2">GNAT family N-acetyltransferase</fullName>
    </submittedName>
</protein>
<dbReference type="Pfam" id="PF13302">
    <property type="entry name" value="Acetyltransf_3"/>
    <property type="match status" value="1"/>
</dbReference>
<dbReference type="SUPFAM" id="SSF55729">
    <property type="entry name" value="Acyl-CoA N-acyltransferases (Nat)"/>
    <property type="match status" value="1"/>
</dbReference>
<gene>
    <name evidence="2" type="ORF">GCM10010531_00980</name>
</gene>
<sequence length="184" mass="19823">MDFSGIDLTTEVVRTERLLLRPYRPEDVDPVYRACQHPDLQRWLTALPSPYTREAAADFVTGIAPRGRAAGTDLGCAIDVDGEFVGSCGLHALTTGRLGPEVGYWVAPWARRQGYASEAAGGLAQWALDRGAARVHLFTDVENTASQAVARRAGFTQEGVVRSCLEYRDGGRGDAVLFGRLAGG</sequence>
<comment type="caution">
    <text evidence="2">The sequence shown here is derived from an EMBL/GenBank/DDBJ whole genome shotgun (WGS) entry which is preliminary data.</text>
</comment>
<accession>A0ABP6NP70</accession>
<dbReference type="EMBL" id="BAAAVV010000001">
    <property type="protein sequence ID" value="GAA3153799.1"/>
    <property type="molecule type" value="Genomic_DNA"/>
</dbReference>
<keyword evidence="3" id="KW-1185">Reference proteome</keyword>
<dbReference type="InterPro" id="IPR051908">
    <property type="entry name" value="Ribosomal_N-acetyltransferase"/>
</dbReference>
<organism evidence="2 3">
    <name type="scientific">Blastococcus jejuensis</name>
    <dbReference type="NCBI Taxonomy" id="351224"/>
    <lineage>
        <taxon>Bacteria</taxon>
        <taxon>Bacillati</taxon>
        <taxon>Actinomycetota</taxon>
        <taxon>Actinomycetes</taxon>
        <taxon>Geodermatophilales</taxon>
        <taxon>Geodermatophilaceae</taxon>
        <taxon>Blastococcus</taxon>
    </lineage>
</organism>
<dbReference type="InterPro" id="IPR000182">
    <property type="entry name" value="GNAT_dom"/>
</dbReference>
<dbReference type="InterPro" id="IPR016181">
    <property type="entry name" value="Acyl_CoA_acyltransferase"/>
</dbReference>
<evidence type="ECO:0000259" key="1">
    <source>
        <dbReference type="PROSITE" id="PS51186"/>
    </source>
</evidence>
<dbReference type="Gene3D" id="3.40.630.30">
    <property type="match status" value="1"/>
</dbReference>
<dbReference type="Proteomes" id="UP001499924">
    <property type="component" value="Unassembled WGS sequence"/>
</dbReference>
<reference evidence="3" key="1">
    <citation type="journal article" date="2019" name="Int. J. Syst. Evol. Microbiol.">
        <title>The Global Catalogue of Microorganisms (GCM) 10K type strain sequencing project: providing services to taxonomists for standard genome sequencing and annotation.</title>
        <authorList>
            <consortium name="The Broad Institute Genomics Platform"/>
            <consortium name="The Broad Institute Genome Sequencing Center for Infectious Disease"/>
            <person name="Wu L."/>
            <person name="Ma J."/>
        </authorList>
    </citation>
    <scope>NUCLEOTIDE SEQUENCE [LARGE SCALE GENOMIC DNA]</scope>
    <source>
        <strain evidence="3">JCM 15614</strain>
    </source>
</reference>
<evidence type="ECO:0000313" key="3">
    <source>
        <dbReference type="Proteomes" id="UP001499924"/>
    </source>
</evidence>
<evidence type="ECO:0000313" key="2">
    <source>
        <dbReference type="EMBL" id="GAA3153799.1"/>
    </source>
</evidence>
<dbReference type="PROSITE" id="PS51186">
    <property type="entry name" value="GNAT"/>
    <property type="match status" value="1"/>
</dbReference>
<name>A0ABP6NP70_9ACTN</name>
<dbReference type="CDD" id="cd04301">
    <property type="entry name" value="NAT_SF"/>
    <property type="match status" value="1"/>
</dbReference>